<reference evidence="3 4" key="1">
    <citation type="journal article" date="2016" name="Genome Announc.">
        <title>Complete Genome Sequence of Thiostrepton-Producing Streptomyces laurentii ATCC 31255.</title>
        <authorList>
            <person name="Doi K."/>
            <person name="Fujino Y."/>
            <person name="Nagayoshi Y."/>
            <person name="Ohshima T."/>
            <person name="Ogata S."/>
        </authorList>
    </citation>
    <scope>NUCLEOTIDE SEQUENCE [LARGE SCALE GENOMIC DNA]</scope>
    <source>
        <strain evidence="3 4">ATCC 31255</strain>
    </source>
</reference>
<dbReference type="SMART" id="SM00014">
    <property type="entry name" value="acidPPc"/>
    <property type="match status" value="1"/>
</dbReference>
<feature type="transmembrane region" description="Helical" evidence="1">
    <location>
        <begin position="72"/>
        <end position="91"/>
    </location>
</feature>
<keyword evidence="1" id="KW-0812">Transmembrane</keyword>
<dbReference type="InterPro" id="IPR000326">
    <property type="entry name" value="PAP2/HPO"/>
</dbReference>
<name>A0A160NT03_STRLU</name>
<dbReference type="Gene3D" id="1.20.144.10">
    <property type="entry name" value="Phosphatidic acid phosphatase type 2/haloperoxidase"/>
    <property type="match status" value="2"/>
</dbReference>
<evidence type="ECO:0000259" key="2">
    <source>
        <dbReference type="SMART" id="SM00014"/>
    </source>
</evidence>
<dbReference type="InterPro" id="IPR036938">
    <property type="entry name" value="PAP2/HPO_sf"/>
</dbReference>
<protein>
    <submittedName>
        <fullName evidence="3">Phosphoesterase PA-phosphatase-like protein</fullName>
    </submittedName>
</protein>
<keyword evidence="4" id="KW-1185">Reference proteome</keyword>
<evidence type="ECO:0000313" key="3">
    <source>
        <dbReference type="EMBL" id="BAU81547.1"/>
    </source>
</evidence>
<dbReference type="Pfam" id="PF01569">
    <property type="entry name" value="PAP2"/>
    <property type="match status" value="1"/>
</dbReference>
<keyword evidence="1" id="KW-0472">Membrane</keyword>
<feature type="transmembrane region" description="Helical" evidence="1">
    <location>
        <begin position="98"/>
        <end position="116"/>
    </location>
</feature>
<sequence length="241" mass="26026">MGVVRAAGGFGQDQGMRISAAVSGALAVLLLVLVAVGWSPLLSFDRDVAEALHRSAVAHPGFTHLNRVLTDWVWDPWTMRALTLVAVGLLWWRRERRLALWVVGASLVAWGLQQGLKAVVDRPRPTWPDPVDSASFASFPSGHAMTAMVTCGLLLWVLALHWRATWRGWGTITGVAVVSVLGVGWTRLYLGVHWPSDVLAGWLFGWCCVAVAIDAYRRLETRTRTAPAVTSGAAGGKEGAA</sequence>
<feature type="transmembrane region" description="Helical" evidence="1">
    <location>
        <begin position="166"/>
        <end position="186"/>
    </location>
</feature>
<dbReference type="CDD" id="cd03392">
    <property type="entry name" value="PAP2_like_2"/>
    <property type="match status" value="1"/>
</dbReference>
<dbReference type="SUPFAM" id="SSF48317">
    <property type="entry name" value="Acid phosphatase/Vanadium-dependent haloperoxidase"/>
    <property type="match status" value="1"/>
</dbReference>
<feature type="transmembrane region" description="Helical" evidence="1">
    <location>
        <begin position="198"/>
        <end position="216"/>
    </location>
</feature>
<feature type="transmembrane region" description="Helical" evidence="1">
    <location>
        <begin position="20"/>
        <end position="38"/>
    </location>
</feature>
<dbReference type="KEGG" id="slau:SLA_0593"/>
<accession>A0A160NT03</accession>
<feature type="domain" description="Phosphatidic acid phosphatase type 2/haloperoxidase" evidence="2">
    <location>
        <begin position="98"/>
        <end position="213"/>
    </location>
</feature>
<evidence type="ECO:0000313" key="4">
    <source>
        <dbReference type="Proteomes" id="UP000217676"/>
    </source>
</evidence>
<dbReference type="Proteomes" id="UP000217676">
    <property type="component" value="Chromosome"/>
</dbReference>
<organism evidence="3 4">
    <name type="scientific">Streptomyces laurentii</name>
    <dbReference type="NCBI Taxonomy" id="39478"/>
    <lineage>
        <taxon>Bacteria</taxon>
        <taxon>Bacillati</taxon>
        <taxon>Actinomycetota</taxon>
        <taxon>Actinomycetes</taxon>
        <taxon>Kitasatosporales</taxon>
        <taxon>Streptomycetaceae</taxon>
        <taxon>Streptomyces</taxon>
    </lineage>
</organism>
<evidence type="ECO:0000256" key="1">
    <source>
        <dbReference type="SAM" id="Phobius"/>
    </source>
</evidence>
<proteinExistence type="predicted"/>
<gene>
    <name evidence="3" type="ORF">SLA_0593</name>
</gene>
<dbReference type="AlphaFoldDB" id="A0A160NT03"/>
<dbReference type="PANTHER" id="PTHR14969:SF13">
    <property type="entry name" value="AT30094P"/>
    <property type="match status" value="1"/>
</dbReference>
<dbReference type="PANTHER" id="PTHR14969">
    <property type="entry name" value="SPHINGOSINE-1-PHOSPHATE PHOSPHOHYDROLASE"/>
    <property type="match status" value="1"/>
</dbReference>
<feature type="transmembrane region" description="Helical" evidence="1">
    <location>
        <begin position="136"/>
        <end position="159"/>
    </location>
</feature>
<dbReference type="EMBL" id="AP017424">
    <property type="protein sequence ID" value="BAU81547.1"/>
    <property type="molecule type" value="Genomic_DNA"/>
</dbReference>
<keyword evidence="1" id="KW-1133">Transmembrane helix</keyword>